<accession>A0A1I7XIG9</accession>
<sequence>MSLLRNESGNRWGGVSTFGKGISRVETKGEFEMKPTSVTTMCTYTFVSMSSISPGNIENKCKEINKINDKGYLIKYKIIFLRIRYSSVLTADTTGLVGKNSTLCHSRVCGLASLEQTCRERTNCSFGNQFKVVEAESSPLPSYFHRQVRLLFDDTALGKVEDFLQ</sequence>
<name>A0A1I7XIG9_HETBA</name>
<reference evidence="2" key="1">
    <citation type="submission" date="2016-11" db="UniProtKB">
        <authorList>
            <consortium name="WormBaseParasite"/>
        </authorList>
    </citation>
    <scope>IDENTIFICATION</scope>
</reference>
<proteinExistence type="predicted"/>
<keyword evidence="1" id="KW-1185">Reference proteome</keyword>
<evidence type="ECO:0000313" key="2">
    <source>
        <dbReference type="WBParaSite" id="Hba_17305"/>
    </source>
</evidence>
<protein>
    <submittedName>
        <fullName evidence="2">Uncharacterized protein</fullName>
    </submittedName>
</protein>
<dbReference type="AlphaFoldDB" id="A0A1I7XIG9"/>
<evidence type="ECO:0000313" key="1">
    <source>
        <dbReference type="Proteomes" id="UP000095283"/>
    </source>
</evidence>
<dbReference type="Proteomes" id="UP000095283">
    <property type="component" value="Unplaced"/>
</dbReference>
<organism evidence="1 2">
    <name type="scientific">Heterorhabditis bacteriophora</name>
    <name type="common">Entomopathogenic nematode worm</name>
    <dbReference type="NCBI Taxonomy" id="37862"/>
    <lineage>
        <taxon>Eukaryota</taxon>
        <taxon>Metazoa</taxon>
        <taxon>Ecdysozoa</taxon>
        <taxon>Nematoda</taxon>
        <taxon>Chromadorea</taxon>
        <taxon>Rhabditida</taxon>
        <taxon>Rhabditina</taxon>
        <taxon>Rhabditomorpha</taxon>
        <taxon>Strongyloidea</taxon>
        <taxon>Heterorhabditidae</taxon>
        <taxon>Heterorhabditis</taxon>
    </lineage>
</organism>
<dbReference type="WBParaSite" id="Hba_17305">
    <property type="protein sequence ID" value="Hba_17305"/>
    <property type="gene ID" value="Hba_17305"/>
</dbReference>